<proteinExistence type="predicted"/>
<evidence type="ECO:0000313" key="2">
    <source>
        <dbReference type="EMBL" id="KKT90878.1"/>
    </source>
</evidence>
<keyword evidence="1" id="KW-0812">Transmembrane</keyword>
<feature type="transmembrane region" description="Helical" evidence="1">
    <location>
        <begin position="61"/>
        <end position="81"/>
    </location>
</feature>
<evidence type="ECO:0000313" key="3">
    <source>
        <dbReference type="Proteomes" id="UP000033966"/>
    </source>
</evidence>
<comment type="caution">
    <text evidence="2">The sequence shown here is derived from an EMBL/GenBank/DDBJ whole genome shotgun (WGS) entry which is preliminary data.</text>
</comment>
<gene>
    <name evidence="2" type="ORF">UW92_C0023G0003</name>
</gene>
<dbReference type="EMBL" id="LCKF01000023">
    <property type="protein sequence ID" value="KKT90878.1"/>
    <property type="molecule type" value="Genomic_DNA"/>
</dbReference>
<protein>
    <submittedName>
        <fullName evidence="2">Uncharacterized protein</fullName>
    </submittedName>
</protein>
<feature type="transmembrane region" description="Helical" evidence="1">
    <location>
        <begin position="102"/>
        <end position="119"/>
    </location>
</feature>
<accession>A0A0G1L4X3</accession>
<keyword evidence="1" id="KW-0472">Membrane</keyword>
<dbReference type="AlphaFoldDB" id="A0A0G1L4X3"/>
<keyword evidence="1" id="KW-1133">Transmembrane helix</keyword>
<organism evidence="2 3">
    <name type="scientific">Candidatus Jorgensenbacteria bacterium GW2011_GWA2_45_13</name>
    <dbReference type="NCBI Taxonomy" id="1618662"/>
    <lineage>
        <taxon>Bacteria</taxon>
        <taxon>Candidatus Joergenseniibacteriota</taxon>
    </lineage>
</organism>
<feature type="transmembrane region" description="Helical" evidence="1">
    <location>
        <begin position="29"/>
        <end position="55"/>
    </location>
</feature>
<dbReference type="Proteomes" id="UP000033966">
    <property type="component" value="Unassembled WGS sequence"/>
</dbReference>
<name>A0A0G1L4X3_9BACT</name>
<reference evidence="2 3" key="1">
    <citation type="journal article" date="2015" name="Nature">
        <title>rRNA introns, odd ribosomes, and small enigmatic genomes across a large radiation of phyla.</title>
        <authorList>
            <person name="Brown C.T."/>
            <person name="Hug L.A."/>
            <person name="Thomas B.C."/>
            <person name="Sharon I."/>
            <person name="Castelle C.J."/>
            <person name="Singh A."/>
            <person name="Wilkins M.J."/>
            <person name="Williams K.H."/>
            <person name="Banfield J.F."/>
        </authorList>
    </citation>
    <scope>NUCLEOTIDE SEQUENCE [LARGE SCALE GENOMIC DNA]</scope>
</reference>
<feature type="transmembrane region" description="Helical" evidence="1">
    <location>
        <begin position="125"/>
        <end position="145"/>
    </location>
</feature>
<sequence length="181" mass="20888">MLKLDDWLLDLATKISHRFQKLTGKTNFFIARFFCLLYIVAILSFCTLGILNMFVAIMGKWFFFVIMPAFFFEVILKIRLIKRTYHAEKMALDENPIRTFEIGPGVRLFILAAAIPFMLTASISILYSTVGCLVSFALALFYYFLEVVPLPRHKSKIREWTEKLIVALKPAPILMPIPVEN</sequence>
<evidence type="ECO:0000256" key="1">
    <source>
        <dbReference type="SAM" id="Phobius"/>
    </source>
</evidence>